<evidence type="ECO:0000313" key="2">
    <source>
        <dbReference type="Proteomes" id="UP000438429"/>
    </source>
</evidence>
<evidence type="ECO:0000313" key="1">
    <source>
        <dbReference type="EMBL" id="KAF0046526.1"/>
    </source>
</evidence>
<dbReference type="Proteomes" id="UP000438429">
    <property type="component" value="Unassembled WGS sequence"/>
</dbReference>
<protein>
    <submittedName>
        <fullName evidence="1">Uncharacterized protein</fullName>
    </submittedName>
</protein>
<name>A0A6A4TG21_SCOMX</name>
<proteinExistence type="predicted"/>
<dbReference type="EMBL" id="VEVO01000001">
    <property type="protein sequence ID" value="KAF0046526.1"/>
    <property type="molecule type" value="Genomic_DNA"/>
</dbReference>
<sequence>MELYDSLKFTVTSMNTEAHWKTLAGTRMHKHREILDSRGYKEYVSRRLWALTHQEEKTAEGKHWSTHRFDKGERGHFKVLPFNPLPPNPPADRRLAVTWTISSRMLNITVSTVNVVELDSVPTVRLDVDYPQWTSVELQQQQQQQKSAAAH</sequence>
<dbReference type="AlphaFoldDB" id="A0A6A4TG21"/>
<gene>
    <name evidence="1" type="ORF">F2P81_000159</name>
</gene>
<accession>A0A6A4TG21</accession>
<organism evidence="1 2">
    <name type="scientific">Scophthalmus maximus</name>
    <name type="common">Turbot</name>
    <name type="synonym">Psetta maxima</name>
    <dbReference type="NCBI Taxonomy" id="52904"/>
    <lineage>
        <taxon>Eukaryota</taxon>
        <taxon>Metazoa</taxon>
        <taxon>Chordata</taxon>
        <taxon>Craniata</taxon>
        <taxon>Vertebrata</taxon>
        <taxon>Euteleostomi</taxon>
        <taxon>Actinopterygii</taxon>
        <taxon>Neopterygii</taxon>
        <taxon>Teleostei</taxon>
        <taxon>Neoteleostei</taxon>
        <taxon>Acanthomorphata</taxon>
        <taxon>Carangaria</taxon>
        <taxon>Pleuronectiformes</taxon>
        <taxon>Pleuronectoidei</taxon>
        <taxon>Scophthalmidae</taxon>
        <taxon>Scophthalmus</taxon>
    </lineage>
</organism>
<reference evidence="1 2" key="1">
    <citation type="submission" date="2019-06" db="EMBL/GenBank/DDBJ databases">
        <title>Draft genomes of female and male turbot (Scophthalmus maximus).</title>
        <authorList>
            <person name="Xu H."/>
            <person name="Xu X.-W."/>
            <person name="Shao C."/>
            <person name="Chen S."/>
        </authorList>
    </citation>
    <scope>NUCLEOTIDE SEQUENCE [LARGE SCALE GENOMIC DNA]</scope>
    <source>
        <strain evidence="1">Ysfricsl-2016a</strain>
        <tissue evidence="1">Blood</tissue>
    </source>
</reference>
<comment type="caution">
    <text evidence="1">The sequence shown here is derived from an EMBL/GenBank/DDBJ whole genome shotgun (WGS) entry which is preliminary data.</text>
</comment>